<evidence type="ECO:0000313" key="5">
    <source>
        <dbReference type="EMBL" id="SMD22950.1"/>
    </source>
</evidence>
<dbReference type="AlphaFoldDB" id="A0A1W2FM45"/>
<organism evidence="5 6">
    <name type="scientific">Kibdelosporangium aridum</name>
    <dbReference type="NCBI Taxonomy" id="2030"/>
    <lineage>
        <taxon>Bacteria</taxon>
        <taxon>Bacillati</taxon>
        <taxon>Actinomycetota</taxon>
        <taxon>Actinomycetes</taxon>
        <taxon>Pseudonocardiales</taxon>
        <taxon>Pseudonocardiaceae</taxon>
        <taxon>Kibdelosporangium</taxon>
    </lineage>
</organism>
<dbReference type="SUPFAM" id="SSF46689">
    <property type="entry name" value="Homeodomain-like"/>
    <property type="match status" value="2"/>
</dbReference>
<keyword evidence="6" id="KW-1185">Reference proteome</keyword>
<name>A0A1W2FM45_KIBAR</name>
<evidence type="ECO:0000313" key="6">
    <source>
        <dbReference type="Proteomes" id="UP000192674"/>
    </source>
</evidence>
<dbReference type="InterPro" id="IPR035418">
    <property type="entry name" value="AraC-bd_2"/>
</dbReference>
<dbReference type="RefSeq" id="WP_084431746.1">
    <property type="nucleotide sequence ID" value="NZ_FWXV01000008.1"/>
</dbReference>
<dbReference type="PANTHER" id="PTHR46796:SF6">
    <property type="entry name" value="ARAC SUBFAMILY"/>
    <property type="match status" value="1"/>
</dbReference>
<reference evidence="5 6" key="1">
    <citation type="submission" date="2017-04" db="EMBL/GenBank/DDBJ databases">
        <authorList>
            <person name="Afonso C.L."/>
            <person name="Miller P.J."/>
            <person name="Scott M.A."/>
            <person name="Spackman E."/>
            <person name="Goraichik I."/>
            <person name="Dimitrov K.M."/>
            <person name="Suarez D.L."/>
            <person name="Swayne D.E."/>
        </authorList>
    </citation>
    <scope>NUCLEOTIDE SEQUENCE [LARGE SCALE GENOMIC DNA]</scope>
    <source>
        <strain evidence="5 6">DSM 43828</strain>
    </source>
</reference>
<proteinExistence type="predicted"/>
<protein>
    <submittedName>
        <fullName evidence="5">AraC-type DNA-binding protein</fullName>
    </submittedName>
</protein>
<dbReference type="EMBL" id="FWXV01000008">
    <property type="protein sequence ID" value="SMD22950.1"/>
    <property type="molecule type" value="Genomic_DNA"/>
</dbReference>
<dbReference type="SMART" id="SM00342">
    <property type="entry name" value="HTH_ARAC"/>
    <property type="match status" value="1"/>
</dbReference>
<dbReference type="InterPro" id="IPR009057">
    <property type="entry name" value="Homeodomain-like_sf"/>
</dbReference>
<keyword evidence="2 5" id="KW-0238">DNA-binding</keyword>
<evidence type="ECO:0000256" key="3">
    <source>
        <dbReference type="ARBA" id="ARBA00023163"/>
    </source>
</evidence>
<dbReference type="PROSITE" id="PS00041">
    <property type="entry name" value="HTH_ARAC_FAMILY_1"/>
    <property type="match status" value="1"/>
</dbReference>
<sequence length="305" mass="34484">MPVEHREDGALVFGYLDTNATRHPRDSVLVRTKVRYHAEMRSHHFGLLVACDVVGDDWVQVRPVPSPVPTTQHLLGLLLSGSGTLEQSGHTMKLQSGEFVLYTGVRPFQLELNGPYRYLVMTLDAATTSLAQATVGATADTRLSHTPTGRVLAAALTELVHSAPGLGPVSRREVGEHIVYLLRTVIRDVDRGHEQSPLFEQILEYLDRHLAENLSPATVAAAHHVSLRYLHRLFRDRGETVCEHIRRRRLERIRRDLADPDLIHLPVYSVAARWGLRDPSHFGKLFRAEFAMSPRRFRDQVLDRE</sequence>
<dbReference type="InterPro" id="IPR050204">
    <property type="entry name" value="AraC_XylS_family_regulators"/>
</dbReference>
<dbReference type="GO" id="GO:0003700">
    <property type="term" value="F:DNA-binding transcription factor activity"/>
    <property type="evidence" value="ECO:0007669"/>
    <property type="project" value="InterPro"/>
</dbReference>
<evidence type="ECO:0000259" key="4">
    <source>
        <dbReference type="PROSITE" id="PS01124"/>
    </source>
</evidence>
<dbReference type="PROSITE" id="PS01124">
    <property type="entry name" value="HTH_ARAC_FAMILY_2"/>
    <property type="match status" value="1"/>
</dbReference>
<gene>
    <name evidence="5" type="ORF">SAMN05661093_07731</name>
</gene>
<evidence type="ECO:0000256" key="2">
    <source>
        <dbReference type="ARBA" id="ARBA00023125"/>
    </source>
</evidence>
<dbReference type="InterPro" id="IPR018060">
    <property type="entry name" value="HTH_AraC"/>
</dbReference>
<keyword evidence="3" id="KW-0804">Transcription</keyword>
<keyword evidence="1" id="KW-0805">Transcription regulation</keyword>
<dbReference type="Pfam" id="PF14525">
    <property type="entry name" value="AraC_binding_2"/>
    <property type="match status" value="1"/>
</dbReference>
<dbReference type="Gene3D" id="1.10.10.60">
    <property type="entry name" value="Homeodomain-like"/>
    <property type="match status" value="1"/>
</dbReference>
<dbReference type="OrthoDB" id="9799345at2"/>
<dbReference type="Proteomes" id="UP000192674">
    <property type="component" value="Unassembled WGS sequence"/>
</dbReference>
<dbReference type="InterPro" id="IPR018062">
    <property type="entry name" value="HTH_AraC-typ_CS"/>
</dbReference>
<dbReference type="GO" id="GO:0043565">
    <property type="term" value="F:sequence-specific DNA binding"/>
    <property type="evidence" value="ECO:0007669"/>
    <property type="project" value="InterPro"/>
</dbReference>
<evidence type="ECO:0000256" key="1">
    <source>
        <dbReference type="ARBA" id="ARBA00023015"/>
    </source>
</evidence>
<dbReference type="Pfam" id="PF12833">
    <property type="entry name" value="HTH_18"/>
    <property type="match status" value="1"/>
</dbReference>
<feature type="domain" description="HTH araC/xylS-type" evidence="4">
    <location>
        <begin position="200"/>
        <end position="300"/>
    </location>
</feature>
<accession>A0A1W2FM45</accession>
<dbReference type="PANTHER" id="PTHR46796">
    <property type="entry name" value="HTH-TYPE TRANSCRIPTIONAL ACTIVATOR RHAS-RELATED"/>
    <property type="match status" value="1"/>
</dbReference>